<evidence type="ECO:0000256" key="1">
    <source>
        <dbReference type="SAM" id="MobiDB-lite"/>
    </source>
</evidence>
<feature type="compositionally biased region" description="Basic residues" evidence="1">
    <location>
        <begin position="60"/>
        <end position="71"/>
    </location>
</feature>
<evidence type="ECO:0000313" key="3">
    <source>
        <dbReference type="Proteomes" id="UP000693970"/>
    </source>
</evidence>
<feature type="compositionally biased region" description="Basic and acidic residues" evidence="1">
    <location>
        <begin position="98"/>
        <end position="124"/>
    </location>
</feature>
<organism evidence="2 3">
    <name type="scientific">Nitzschia inconspicua</name>
    <dbReference type="NCBI Taxonomy" id="303405"/>
    <lineage>
        <taxon>Eukaryota</taxon>
        <taxon>Sar</taxon>
        <taxon>Stramenopiles</taxon>
        <taxon>Ochrophyta</taxon>
        <taxon>Bacillariophyta</taxon>
        <taxon>Bacillariophyceae</taxon>
        <taxon>Bacillariophycidae</taxon>
        <taxon>Bacillariales</taxon>
        <taxon>Bacillariaceae</taxon>
        <taxon>Nitzschia</taxon>
    </lineage>
</organism>
<accession>A0A9K3KFS1</accession>
<feature type="region of interest" description="Disordered" evidence="1">
    <location>
        <begin position="58"/>
        <end position="138"/>
    </location>
</feature>
<feature type="compositionally biased region" description="Basic and acidic residues" evidence="1">
    <location>
        <begin position="218"/>
        <end position="230"/>
    </location>
</feature>
<proteinExistence type="predicted"/>
<dbReference type="Proteomes" id="UP000693970">
    <property type="component" value="Unassembled WGS sequence"/>
</dbReference>
<feature type="region of interest" description="Disordered" evidence="1">
    <location>
        <begin position="1"/>
        <end position="46"/>
    </location>
</feature>
<feature type="compositionally biased region" description="Basic and acidic residues" evidence="1">
    <location>
        <begin position="1"/>
        <end position="18"/>
    </location>
</feature>
<dbReference type="EMBL" id="JAGRRH010000024">
    <property type="protein sequence ID" value="KAG7342949.1"/>
    <property type="molecule type" value="Genomic_DNA"/>
</dbReference>
<feature type="compositionally biased region" description="Basic and acidic residues" evidence="1">
    <location>
        <begin position="196"/>
        <end position="209"/>
    </location>
</feature>
<protein>
    <submittedName>
        <fullName evidence="2">Uncharacterized protein</fullName>
    </submittedName>
</protein>
<evidence type="ECO:0000313" key="2">
    <source>
        <dbReference type="EMBL" id="KAG7342949.1"/>
    </source>
</evidence>
<name>A0A9K3KFS1_9STRA</name>
<feature type="compositionally biased region" description="Basic residues" evidence="1">
    <location>
        <begin position="86"/>
        <end position="97"/>
    </location>
</feature>
<reference evidence="2" key="1">
    <citation type="journal article" date="2021" name="Sci. Rep.">
        <title>Diploid genomic architecture of Nitzschia inconspicua, an elite biomass production diatom.</title>
        <authorList>
            <person name="Oliver A."/>
            <person name="Podell S."/>
            <person name="Pinowska A."/>
            <person name="Traller J.C."/>
            <person name="Smith S.R."/>
            <person name="McClure R."/>
            <person name="Beliaev A."/>
            <person name="Bohutskyi P."/>
            <person name="Hill E.A."/>
            <person name="Rabines A."/>
            <person name="Zheng H."/>
            <person name="Allen L.Z."/>
            <person name="Kuo A."/>
            <person name="Grigoriev I.V."/>
            <person name="Allen A.E."/>
            <person name="Hazlebeck D."/>
            <person name="Allen E.E."/>
        </authorList>
    </citation>
    <scope>NUCLEOTIDE SEQUENCE</scope>
    <source>
        <strain evidence="2">Hildebrandi</strain>
    </source>
</reference>
<keyword evidence="3" id="KW-1185">Reference proteome</keyword>
<feature type="region of interest" description="Disordered" evidence="1">
    <location>
        <begin position="159"/>
        <end position="250"/>
    </location>
</feature>
<dbReference type="AlphaFoldDB" id="A0A9K3KFS1"/>
<comment type="caution">
    <text evidence="2">The sequence shown here is derived from an EMBL/GenBank/DDBJ whole genome shotgun (WGS) entry which is preliminary data.</text>
</comment>
<sequence length="499" mass="54224">MFRQQRAQEKEIGNKNEEQVASADSCGADCSENSQSEVPRPGAFISASSGAVDELANHLNTKRKQSSHRSAPKNCPSIGHSQVTRKGQKIHKSSHQRLGKDENFDSKFRQQKVQEHKIGNKNEEESASTDSWCGEFPQDGQLEGLRLGGLTSASSGACEEIIDRLDTPKKQPSHQSAPRKAAGIGRSRVTQKGRQRHESSHHSLGKDDALDYTFRQRRAQEERIGNKNEEEGASMDSWDGNCSQDGHSEVPHPGAFRSTLSDAVEEMIDEQPNWHSMLSSSNNDDGKTLLLEATLVEEADLIVSSILVTAIPDQRGEEDFSSSHTEATKHGYRRRRQVCILLGVFLTSCSKLYQDLQEAIAEGDVVGICVSIQVDSTPLQIVESDVTLVGCCPETKCVISGSGITPNLVVTGGNFNLLNVIIQNGHCDPKSGQGGGNLRFLSNRGRDSSLTTVDSEFHNGDVQAGGNVYVEKRGSVTFQRSVFENGKASKDSGGGAFVT</sequence>
<reference evidence="2" key="2">
    <citation type="submission" date="2021-04" db="EMBL/GenBank/DDBJ databases">
        <authorList>
            <person name="Podell S."/>
        </authorList>
    </citation>
    <scope>NUCLEOTIDE SEQUENCE</scope>
    <source>
        <strain evidence="2">Hildebrandi</strain>
    </source>
</reference>
<gene>
    <name evidence="2" type="ORF">IV203_020894</name>
</gene>